<organism evidence="1 2">
    <name type="scientific">Portunus trituberculatus</name>
    <name type="common">Swimming crab</name>
    <name type="synonym">Neptunus trituberculatus</name>
    <dbReference type="NCBI Taxonomy" id="210409"/>
    <lineage>
        <taxon>Eukaryota</taxon>
        <taxon>Metazoa</taxon>
        <taxon>Ecdysozoa</taxon>
        <taxon>Arthropoda</taxon>
        <taxon>Crustacea</taxon>
        <taxon>Multicrustacea</taxon>
        <taxon>Malacostraca</taxon>
        <taxon>Eumalacostraca</taxon>
        <taxon>Eucarida</taxon>
        <taxon>Decapoda</taxon>
        <taxon>Pleocyemata</taxon>
        <taxon>Brachyura</taxon>
        <taxon>Eubrachyura</taxon>
        <taxon>Portunoidea</taxon>
        <taxon>Portunidae</taxon>
        <taxon>Portuninae</taxon>
        <taxon>Portunus</taxon>
    </lineage>
</organism>
<proteinExistence type="predicted"/>
<keyword evidence="2" id="KW-1185">Reference proteome</keyword>
<gene>
    <name evidence="1" type="ORF">E2C01_074224</name>
</gene>
<sequence>MDPDRWWLRFEFLSPSRCSLDSLAVVWCGVTPEGVQVSLEVRLSPSSVVPDQWVGWDSPLSAARW</sequence>
<evidence type="ECO:0000313" key="2">
    <source>
        <dbReference type="Proteomes" id="UP000324222"/>
    </source>
</evidence>
<evidence type="ECO:0000313" key="1">
    <source>
        <dbReference type="EMBL" id="MPC79683.1"/>
    </source>
</evidence>
<dbReference type="EMBL" id="VSRR010051800">
    <property type="protein sequence ID" value="MPC79683.1"/>
    <property type="molecule type" value="Genomic_DNA"/>
</dbReference>
<accession>A0A5B7IBL7</accession>
<comment type="caution">
    <text evidence="1">The sequence shown here is derived from an EMBL/GenBank/DDBJ whole genome shotgun (WGS) entry which is preliminary data.</text>
</comment>
<name>A0A5B7IBL7_PORTR</name>
<protein>
    <submittedName>
        <fullName evidence="1">Uncharacterized protein</fullName>
    </submittedName>
</protein>
<reference evidence="1 2" key="1">
    <citation type="submission" date="2019-05" db="EMBL/GenBank/DDBJ databases">
        <title>Another draft genome of Portunus trituberculatus and its Hox gene families provides insights of decapod evolution.</title>
        <authorList>
            <person name="Jeong J.-H."/>
            <person name="Song I."/>
            <person name="Kim S."/>
            <person name="Choi T."/>
            <person name="Kim D."/>
            <person name="Ryu S."/>
            <person name="Kim W."/>
        </authorList>
    </citation>
    <scope>NUCLEOTIDE SEQUENCE [LARGE SCALE GENOMIC DNA]</scope>
    <source>
        <tissue evidence="1">Muscle</tissue>
    </source>
</reference>
<dbReference type="AlphaFoldDB" id="A0A5B7IBL7"/>
<dbReference type="Proteomes" id="UP000324222">
    <property type="component" value="Unassembled WGS sequence"/>
</dbReference>